<dbReference type="PANTHER" id="PTHR23077">
    <property type="entry name" value="AAA-FAMILY ATPASE"/>
    <property type="match status" value="1"/>
</dbReference>
<dbReference type="Gene3D" id="3.40.50.300">
    <property type="entry name" value="P-loop containing nucleotide triphosphate hydrolases"/>
    <property type="match status" value="2"/>
</dbReference>
<dbReference type="AlphaFoldDB" id="A0A060T4I3"/>
<dbReference type="GO" id="GO:0005524">
    <property type="term" value="F:ATP binding"/>
    <property type="evidence" value="ECO:0007669"/>
    <property type="project" value="UniProtKB-KW"/>
</dbReference>
<keyword evidence="4" id="KW-0067">ATP-binding</keyword>
<dbReference type="FunFam" id="1.10.8.60:FF:000081">
    <property type="entry name" value="AAA family ATPase/60S ribosome export protein"/>
    <property type="match status" value="1"/>
</dbReference>
<evidence type="ECO:0000256" key="3">
    <source>
        <dbReference type="ARBA" id="ARBA00022741"/>
    </source>
</evidence>
<keyword evidence="2" id="KW-0962">Peroxisome biogenesis</keyword>
<accession>A0A060T4I3</accession>
<proteinExistence type="inferred from homology"/>
<evidence type="ECO:0000256" key="5">
    <source>
        <dbReference type="ARBA" id="ARBA00032509"/>
    </source>
</evidence>
<evidence type="ECO:0000256" key="2">
    <source>
        <dbReference type="ARBA" id="ARBA00022593"/>
    </source>
</evidence>
<feature type="domain" description="AAA+ ATPase" evidence="9">
    <location>
        <begin position="213"/>
        <end position="353"/>
    </location>
</feature>
<reference evidence="10" key="2">
    <citation type="submission" date="2014-06" db="EMBL/GenBank/DDBJ databases">
        <title>The complete genome of Blastobotrys (Arxula) adeninivorans LS3 - a yeast of biotechnological interest.</title>
        <authorList>
            <person name="Kunze G."/>
            <person name="Gaillardin C."/>
            <person name="Czernicka M."/>
            <person name="Durrens P."/>
            <person name="Martin T."/>
            <person name="Boer E."/>
            <person name="Gabaldon T."/>
            <person name="Cruz J."/>
            <person name="Talla E."/>
            <person name="Marck C."/>
            <person name="Goffeau A."/>
            <person name="Barbe V."/>
            <person name="Baret P."/>
            <person name="Baronian K."/>
            <person name="Beier S."/>
            <person name="Bleykasten C."/>
            <person name="Bode R."/>
            <person name="Casaregola S."/>
            <person name="Despons L."/>
            <person name="Fairhead C."/>
            <person name="Giersberg M."/>
            <person name="Gierski P."/>
            <person name="Hahnel U."/>
            <person name="Hartmann A."/>
            <person name="Jankowska D."/>
            <person name="Jubin C."/>
            <person name="Jung P."/>
            <person name="Lafontaine I."/>
            <person name="Leh-Louis V."/>
            <person name="Lemaire M."/>
            <person name="Marcet-Houben M."/>
            <person name="Mascher M."/>
            <person name="Morel G."/>
            <person name="Richard G.-F."/>
            <person name="Riechen J."/>
            <person name="Sacerdot C."/>
            <person name="Sarkar A."/>
            <person name="Savel G."/>
            <person name="Schacherer J."/>
            <person name="Sherman D."/>
            <person name="Straub M.-L."/>
            <person name="Stein N."/>
            <person name="Thierry A."/>
            <person name="Trautwein-Schult A."/>
            <person name="Westhof E."/>
            <person name="Worch S."/>
            <person name="Dujon B."/>
            <person name="Souciet J.-L."/>
            <person name="Wincker P."/>
            <person name="Scholz U."/>
            <person name="Neuveglise N."/>
        </authorList>
    </citation>
    <scope>NUCLEOTIDE SEQUENCE</scope>
    <source>
        <strain evidence="10">LS3</strain>
    </source>
</reference>
<dbReference type="InterPro" id="IPR003960">
    <property type="entry name" value="ATPase_AAA_CS"/>
</dbReference>
<name>A0A060T4I3_BLAAD</name>
<dbReference type="FunFam" id="3.40.50.300:FF:000149">
    <property type="entry name" value="Nuclear valosin-containing protein-like"/>
    <property type="match status" value="1"/>
</dbReference>
<dbReference type="EMBL" id="HG937693">
    <property type="protein sequence ID" value="CDP35873.1"/>
    <property type="molecule type" value="Genomic_DNA"/>
</dbReference>
<dbReference type="InterPro" id="IPR003593">
    <property type="entry name" value="AAA+_ATPase"/>
</dbReference>
<dbReference type="PROSITE" id="PS00674">
    <property type="entry name" value="AAA"/>
    <property type="match status" value="1"/>
</dbReference>
<keyword evidence="3" id="KW-0547">Nucleotide-binding</keyword>
<evidence type="ECO:0000256" key="7">
    <source>
        <dbReference type="ARBA" id="ARBA00048778"/>
    </source>
</evidence>
<dbReference type="Pfam" id="PF00004">
    <property type="entry name" value="AAA"/>
    <property type="match status" value="2"/>
</dbReference>
<feature type="domain" description="AAA+ ATPase" evidence="9">
    <location>
        <begin position="532"/>
        <end position="668"/>
    </location>
</feature>
<dbReference type="CDD" id="cd19530">
    <property type="entry name" value="RecA-like_NVL_r2-like"/>
    <property type="match status" value="1"/>
</dbReference>
<dbReference type="InterPro" id="IPR027417">
    <property type="entry name" value="P-loop_NTPase"/>
</dbReference>
<dbReference type="GO" id="GO:0016887">
    <property type="term" value="F:ATP hydrolysis activity"/>
    <property type="evidence" value="ECO:0007669"/>
    <property type="project" value="InterPro"/>
</dbReference>
<comment type="catalytic activity">
    <reaction evidence="7">
        <text>ATP + H2O = ADP + phosphate + H(+)</text>
        <dbReference type="Rhea" id="RHEA:13065"/>
        <dbReference type="ChEBI" id="CHEBI:15377"/>
        <dbReference type="ChEBI" id="CHEBI:15378"/>
        <dbReference type="ChEBI" id="CHEBI:30616"/>
        <dbReference type="ChEBI" id="CHEBI:43474"/>
        <dbReference type="ChEBI" id="CHEBI:456216"/>
    </reaction>
    <physiologicalReaction direction="left-to-right" evidence="7">
        <dbReference type="Rhea" id="RHEA:13066"/>
    </physiologicalReaction>
</comment>
<evidence type="ECO:0000313" key="10">
    <source>
        <dbReference type="EMBL" id="CDP35873.1"/>
    </source>
</evidence>
<reference evidence="10" key="1">
    <citation type="submission" date="2014-02" db="EMBL/GenBank/DDBJ databases">
        <authorList>
            <person name="Genoscope - CEA"/>
        </authorList>
    </citation>
    <scope>NUCLEOTIDE SEQUENCE</scope>
    <source>
        <strain evidence="10">LS3</strain>
    </source>
</reference>
<evidence type="ECO:0000256" key="4">
    <source>
        <dbReference type="ARBA" id="ARBA00022840"/>
    </source>
</evidence>
<dbReference type="GO" id="GO:0005634">
    <property type="term" value="C:nucleus"/>
    <property type="evidence" value="ECO:0007669"/>
    <property type="project" value="TreeGrafter"/>
</dbReference>
<evidence type="ECO:0000256" key="8">
    <source>
        <dbReference type="SAM" id="MobiDB-lite"/>
    </source>
</evidence>
<feature type="region of interest" description="Disordered" evidence="8">
    <location>
        <begin position="417"/>
        <end position="447"/>
    </location>
</feature>
<feature type="compositionally biased region" description="Basic and acidic residues" evidence="8">
    <location>
        <begin position="122"/>
        <end position="155"/>
    </location>
</feature>
<dbReference type="CDD" id="cd19518">
    <property type="entry name" value="RecA-like_NVL_r1-like"/>
    <property type="match status" value="1"/>
</dbReference>
<evidence type="ECO:0000256" key="6">
    <source>
        <dbReference type="ARBA" id="ARBA00034532"/>
    </source>
</evidence>
<keyword evidence="10" id="KW-0378">Hydrolase</keyword>
<feature type="region of interest" description="Disordered" evidence="8">
    <location>
        <begin position="117"/>
        <end position="178"/>
    </location>
</feature>
<dbReference type="Pfam" id="PF17862">
    <property type="entry name" value="AAA_lid_3"/>
    <property type="match status" value="1"/>
</dbReference>
<dbReference type="InterPro" id="IPR003959">
    <property type="entry name" value="ATPase_AAA_core"/>
</dbReference>
<sequence length="778" mass="86078">MKRPDKASLFEGKVFQLVSDYFEDFLEKSEDQDLLACLRKVQVSDVVPVIQAKDHELRRTKHAMIAPAVKKAYEKLREMERERMEAIQLDSDFEGVDPDTLMEVKDTNTMNKSVVGLWNNKESNDKAKQSTDSRATSDSESRKRERKETPRDPAKQVKAKKPKTSTSAEERAPASSKQLSELGGIDNVISQVLEIIVMPMARSEIYTHLGSEIPRGVLLHGPPGCGKTMLANAIANELSLPFISISAPSVVSGMSGESEKKLRDIFEEAKTLAPCLIFIDEIDAITPKRESVQREMERRIVAQLLTCMDSLSMEQTGGKPVMVIGATNRPDSIDPALRRGGRFDAEICMNVPDQDSREQILRAITSKLRLEGDFDYKRLAKATPGYVGADLQALVAAAGARAIKRIFSILPQTTQETPAIDANSMDVDGGEEEQKPDPPAPEKATNEVSRFLQLHSEPLTEEQLRPLAITFQDFLDAVRTVQPSSKREGFATVPDVNWSDVGAMKSIREELEYAIVEPIKNPELYEQIGISAPSGVLLWGPPGCGKTLLAKAVANESQANFISVRGPELLNKYVGESERAVRQVFVRARASVPCVIFFDELDALVPRRDDSNTEAASRVVNTLLTELDGVGDRNGVYVIGATNRRDMVDPAMMRPGRLDKQLFVELPTAEERVDILKTVCRNTPLDPSVDLTKVAHDERCRNFSGADLASLNREASVIALKEALKKAKTVPKPLPSQDGESPVKVLVSLEHFEQAFSKVRPSVSDSERLKYKLMNEAD</sequence>
<dbReference type="GO" id="GO:0003723">
    <property type="term" value="F:RNA binding"/>
    <property type="evidence" value="ECO:0007669"/>
    <property type="project" value="TreeGrafter"/>
</dbReference>
<evidence type="ECO:0000259" key="9">
    <source>
        <dbReference type="SMART" id="SM00382"/>
    </source>
</evidence>
<dbReference type="SMART" id="SM00382">
    <property type="entry name" value="AAA"/>
    <property type="match status" value="2"/>
</dbReference>
<evidence type="ECO:0000256" key="1">
    <source>
        <dbReference type="ARBA" id="ARBA00006914"/>
    </source>
</evidence>
<dbReference type="SUPFAM" id="SSF52540">
    <property type="entry name" value="P-loop containing nucleoside triphosphate hydrolases"/>
    <property type="match status" value="2"/>
</dbReference>
<organism evidence="10">
    <name type="scientific">Blastobotrys adeninivorans</name>
    <name type="common">Yeast</name>
    <name type="synonym">Arxula adeninivorans</name>
    <dbReference type="NCBI Taxonomy" id="409370"/>
    <lineage>
        <taxon>Eukaryota</taxon>
        <taxon>Fungi</taxon>
        <taxon>Dikarya</taxon>
        <taxon>Ascomycota</taxon>
        <taxon>Saccharomycotina</taxon>
        <taxon>Dipodascomycetes</taxon>
        <taxon>Dipodascales</taxon>
        <taxon>Trichomonascaceae</taxon>
        <taxon>Blastobotrys</taxon>
    </lineage>
</organism>
<gene>
    <name evidence="10" type="ORF">GNLVRS02_ARAD1C45408g</name>
</gene>
<dbReference type="PANTHER" id="PTHR23077:SF171">
    <property type="entry name" value="NUCLEAR VALOSIN-CONTAINING PROTEIN-LIKE"/>
    <property type="match status" value="1"/>
</dbReference>
<dbReference type="Gene3D" id="1.10.8.60">
    <property type="match status" value="2"/>
</dbReference>
<dbReference type="GO" id="GO:1990275">
    <property type="term" value="F:preribosome binding"/>
    <property type="evidence" value="ECO:0007669"/>
    <property type="project" value="TreeGrafter"/>
</dbReference>
<dbReference type="InterPro" id="IPR041569">
    <property type="entry name" value="AAA_lid_3"/>
</dbReference>
<dbReference type="FunFam" id="3.40.50.300:FF:000365">
    <property type="entry name" value="Ribosome biogenesis ATPase RIX7"/>
    <property type="match status" value="1"/>
</dbReference>
<dbReference type="GO" id="GO:0007031">
    <property type="term" value="P:peroxisome organization"/>
    <property type="evidence" value="ECO:0007669"/>
    <property type="project" value="UniProtKB-KW"/>
</dbReference>
<dbReference type="PhylomeDB" id="A0A060T4I3"/>
<dbReference type="GO" id="GO:0042254">
    <property type="term" value="P:ribosome biogenesis"/>
    <property type="evidence" value="ECO:0007669"/>
    <property type="project" value="TreeGrafter"/>
</dbReference>
<dbReference type="InterPro" id="IPR050168">
    <property type="entry name" value="AAA_ATPase_domain"/>
</dbReference>
<comment type="similarity">
    <text evidence="1">Belongs to the AAA ATPase family.</text>
</comment>
<protein>
    <recommendedName>
        <fullName evidence="6">Peroxisomal ATPase PEX1</fullName>
    </recommendedName>
    <alternativeName>
        <fullName evidence="5">Peroxin-1</fullName>
    </alternativeName>
</protein>